<dbReference type="AlphaFoldDB" id="A0A011PRF8"/>
<sequence length="77" mass="8436">METVCNGLVTADFTRLGLARKAAVWNRHGTAAARRSGLGAIQGLFGVSREPVILACENDRVGFRYPRARNCRFLKAT</sequence>
<evidence type="ECO:0000313" key="2">
    <source>
        <dbReference type="Proteomes" id="UP000022141"/>
    </source>
</evidence>
<evidence type="ECO:0000313" key="1">
    <source>
        <dbReference type="EMBL" id="EXI89981.1"/>
    </source>
</evidence>
<dbReference type="Proteomes" id="UP000022141">
    <property type="component" value="Unassembled WGS sequence"/>
</dbReference>
<organism evidence="1 2">
    <name type="scientific">Accumulibacter regalis</name>
    <dbReference type="NCBI Taxonomy" id="522306"/>
    <lineage>
        <taxon>Bacteria</taxon>
        <taxon>Pseudomonadati</taxon>
        <taxon>Pseudomonadota</taxon>
        <taxon>Betaproteobacteria</taxon>
        <taxon>Candidatus Accumulibacter</taxon>
    </lineage>
</organism>
<proteinExistence type="predicted"/>
<comment type="caution">
    <text evidence="1">The sequence shown here is derived from an EMBL/GenBank/DDBJ whole genome shotgun (WGS) entry which is preliminary data.</text>
</comment>
<reference evidence="1" key="1">
    <citation type="submission" date="2014-02" db="EMBL/GenBank/DDBJ databases">
        <title>Expanding our view of genomic diversity in Candidatus Accumulibacter clades.</title>
        <authorList>
            <person name="Skennerton C.T."/>
            <person name="Barr J.J."/>
            <person name="Slater F.R."/>
            <person name="Bond P.L."/>
            <person name="Tyson G.W."/>
        </authorList>
    </citation>
    <scope>NUCLEOTIDE SEQUENCE [LARGE SCALE GENOMIC DNA]</scope>
</reference>
<keyword evidence="2" id="KW-1185">Reference proteome</keyword>
<accession>A0A011PRF8</accession>
<protein>
    <submittedName>
        <fullName evidence="1">Uncharacterized protein</fullName>
    </submittedName>
</protein>
<name>A0A011PRF8_ACCRE</name>
<dbReference type="EMBL" id="JEMY01000011">
    <property type="protein sequence ID" value="EXI89981.1"/>
    <property type="molecule type" value="Genomic_DNA"/>
</dbReference>
<gene>
    <name evidence="1" type="ORF">AW11_01163</name>
</gene>